<name>A0ABV4B3L2_9BURK</name>
<evidence type="ECO:0000313" key="2">
    <source>
        <dbReference type="Proteomes" id="UP001562178"/>
    </source>
</evidence>
<dbReference type="RefSeq" id="WP_369460317.1">
    <property type="nucleotide sequence ID" value="NZ_JBGBDC010000005.1"/>
</dbReference>
<dbReference type="Proteomes" id="UP001562178">
    <property type="component" value="Unassembled WGS sequence"/>
</dbReference>
<protein>
    <submittedName>
        <fullName evidence="1">Uncharacterized protein</fullName>
    </submittedName>
</protein>
<dbReference type="EMBL" id="JBGBDC010000005">
    <property type="protein sequence ID" value="MEY2252095.1"/>
    <property type="molecule type" value="Genomic_DNA"/>
</dbReference>
<evidence type="ECO:0000313" key="1">
    <source>
        <dbReference type="EMBL" id="MEY2252095.1"/>
    </source>
</evidence>
<proteinExistence type="predicted"/>
<gene>
    <name evidence="1" type="ORF">AB7A72_13840</name>
</gene>
<keyword evidence="2" id="KW-1185">Reference proteome</keyword>
<organism evidence="1 2">
    <name type="scientific">Comamonas sediminis</name>
    <dbReference type="NCBI Taxonomy" id="1783360"/>
    <lineage>
        <taxon>Bacteria</taxon>
        <taxon>Pseudomonadati</taxon>
        <taxon>Pseudomonadota</taxon>
        <taxon>Betaproteobacteria</taxon>
        <taxon>Burkholderiales</taxon>
        <taxon>Comamonadaceae</taxon>
        <taxon>Comamonas</taxon>
    </lineage>
</organism>
<accession>A0ABV4B3L2</accession>
<reference evidence="1 2" key="1">
    <citation type="journal article" date="2016" name="Int. J. Syst. Evol. Microbiol.">
        <title>Description of Comamonas sediminis sp. nov., isolated from lagoon sediments.</title>
        <authorList>
            <person name="Subhash Y."/>
            <person name="Bang J.J."/>
            <person name="You T.H."/>
            <person name="Lee S.S."/>
        </authorList>
    </citation>
    <scope>NUCLEOTIDE SEQUENCE [LARGE SCALE GENOMIC DNA]</scope>
    <source>
        <strain evidence="1 2">JCM 31169</strain>
    </source>
</reference>
<sequence length="358" mass="38537">MTMTLLTADAVVAETRKGLGLPAVAASVAVDDTLLAQVLRAVAWSHCPCQPLILMREAERHLNGLVPHATDLADRLSAVLEALIATGDLVEPGQVTQAEFFSRGVLFPAPPSFAMLSQDVAQLFGLANEGGWGSLSDLLGRVGYDGASRRIVAKPGEELAAKLRAAGLRELSVKAWLKEPPAVSAADLLSAALAKMKLAEPRDAIGADMEVFVAGGSIYSKCWMRPSCQSGNFIAKRAKAFGAAQWMLVSLDAGRPLRLAHLPSPGSLLRACDEAWRLQLAKDAVDGRPQAFRLTLLGKVAHFDLTFPIPQWAHRRMLAFGRQVPSRKCICSYDISEGLVAEASSFLERQLWMKKTTS</sequence>
<comment type="caution">
    <text evidence="1">The sequence shown here is derived from an EMBL/GenBank/DDBJ whole genome shotgun (WGS) entry which is preliminary data.</text>
</comment>